<dbReference type="Proteomes" id="UP001218218">
    <property type="component" value="Unassembled WGS sequence"/>
</dbReference>
<feature type="compositionally biased region" description="Acidic residues" evidence="1">
    <location>
        <begin position="360"/>
        <end position="373"/>
    </location>
</feature>
<comment type="caution">
    <text evidence="3">The sequence shown here is derived from an EMBL/GenBank/DDBJ whole genome shotgun (WGS) entry which is preliminary data.</text>
</comment>
<organism evidence="3 4">
    <name type="scientific">Mycena albidolilacea</name>
    <dbReference type="NCBI Taxonomy" id="1033008"/>
    <lineage>
        <taxon>Eukaryota</taxon>
        <taxon>Fungi</taxon>
        <taxon>Dikarya</taxon>
        <taxon>Basidiomycota</taxon>
        <taxon>Agaricomycotina</taxon>
        <taxon>Agaricomycetes</taxon>
        <taxon>Agaricomycetidae</taxon>
        <taxon>Agaricales</taxon>
        <taxon>Marasmiineae</taxon>
        <taxon>Mycenaceae</taxon>
        <taxon>Mycena</taxon>
    </lineage>
</organism>
<proteinExistence type="predicted"/>
<evidence type="ECO:0000259" key="2">
    <source>
        <dbReference type="Pfam" id="PF14214"/>
    </source>
</evidence>
<dbReference type="Pfam" id="PF14214">
    <property type="entry name" value="Helitron_like_N"/>
    <property type="match status" value="1"/>
</dbReference>
<evidence type="ECO:0000256" key="1">
    <source>
        <dbReference type="SAM" id="MobiDB-lite"/>
    </source>
</evidence>
<feature type="region of interest" description="Disordered" evidence="1">
    <location>
        <begin position="320"/>
        <end position="373"/>
    </location>
</feature>
<evidence type="ECO:0000313" key="4">
    <source>
        <dbReference type="Proteomes" id="UP001218218"/>
    </source>
</evidence>
<name>A0AAD6Z8U4_9AGAR</name>
<sequence>MKAFISTLLGYDPERKDLDSGILGVVKAYYGCVEAQGRGTFHCHMLVWVEGGLNPNEIKKRALSNHESDVEFGKRLLAFLDDTISNSIPEDPDPRVTVPSDNHHPCSVRGMPLESDVDSLSAERQKDLRNIVLQCQSHSHSKTCFKYWRGPPEPKTCRFDLHEDNFRAISSFDPETGEIHLRCLNGLVNNFNTTMIEALRNNMDIKFIGSGASAKGILYYITDYITKSQLKTHIAFAMLELAVKKLGEYNPLEDEITTRAKRMLQKYAYAMISQQELSAQQVASYLLDFEDHFTSHSYRNFYWTSFENFINKEDPSPECYPSKFSASSPENTEIDDDSESESGDGDEPDLVFLNDLLDGQPEDSDGTADMGDAEEEIRVSFDGSGKLVPMGNQLADYQQRGKELNHSLQVI</sequence>
<evidence type="ECO:0000313" key="3">
    <source>
        <dbReference type="EMBL" id="KAJ7311666.1"/>
    </source>
</evidence>
<dbReference type="EMBL" id="JARIHO010000074">
    <property type="protein sequence ID" value="KAJ7311666.1"/>
    <property type="molecule type" value="Genomic_DNA"/>
</dbReference>
<dbReference type="AlphaFoldDB" id="A0AAD6Z8U4"/>
<protein>
    <recommendedName>
        <fullName evidence="2">Helitron helicase-like domain-containing protein</fullName>
    </recommendedName>
</protein>
<dbReference type="InterPro" id="IPR025476">
    <property type="entry name" value="Helitron_helicase-like"/>
</dbReference>
<reference evidence="3" key="1">
    <citation type="submission" date="2023-03" db="EMBL/GenBank/DDBJ databases">
        <title>Massive genome expansion in bonnet fungi (Mycena s.s.) driven by repeated elements and novel gene families across ecological guilds.</title>
        <authorList>
            <consortium name="Lawrence Berkeley National Laboratory"/>
            <person name="Harder C.B."/>
            <person name="Miyauchi S."/>
            <person name="Viragh M."/>
            <person name="Kuo A."/>
            <person name="Thoen E."/>
            <person name="Andreopoulos B."/>
            <person name="Lu D."/>
            <person name="Skrede I."/>
            <person name="Drula E."/>
            <person name="Henrissat B."/>
            <person name="Morin E."/>
            <person name="Kohler A."/>
            <person name="Barry K."/>
            <person name="LaButti K."/>
            <person name="Morin E."/>
            <person name="Salamov A."/>
            <person name="Lipzen A."/>
            <person name="Mereny Z."/>
            <person name="Hegedus B."/>
            <person name="Baldrian P."/>
            <person name="Stursova M."/>
            <person name="Weitz H."/>
            <person name="Taylor A."/>
            <person name="Grigoriev I.V."/>
            <person name="Nagy L.G."/>
            <person name="Martin F."/>
            <person name="Kauserud H."/>
        </authorList>
    </citation>
    <scope>NUCLEOTIDE SEQUENCE</scope>
    <source>
        <strain evidence="3">CBHHK002</strain>
    </source>
</reference>
<keyword evidence="4" id="KW-1185">Reference proteome</keyword>
<gene>
    <name evidence="3" type="ORF">DFH08DRAFT_918074</name>
</gene>
<feature type="domain" description="Helitron helicase-like" evidence="2">
    <location>
        <begin position="19"/>
        <end position="47"/>
    </location>
</feature>
<accession>A0AAD6Z8U4</accession>
<feature type="compositionally biased region" description="Acidic residues" evidence="1">
    <location>
        <begin position="332"/>
        <end position="349"/>
    </location>
</feature>